<dbReference type="Pfam" id="PF01348">
    <property type="entry name" value="Intron_maturas2"/>
    <property type="match status" value="1"/>
</dbReference>
<comment type="subcellular location">
    <subcellularLocation>
        <location evidence="6">Plastid</location>
        <location evidence="6">Chloroplast</location>
    </subcellularLocation>
</comment>
<dbReference type="InterPro" id="IPR002866">
    <property type="entry name" value="Maturase_MatK"/>
</dbReference>
<keyword evidence="5 6" id="KW-0694">RNA-binding</keyword>
<keyword evidence="2 7" id="KW-0934">Plastid</keyword>
<evidence type="ECO:0000256" key="2">
    <source>
        <dbReference type="ARBA" id="ARBA00022640"/>
    </source>
</evidence>
<evidence type="ECO:0000256" key="3">
    <source>
        <dbReference type="ARBA" id="ARBA00022664"/>
    </source>
</evidence>
<dbReference type="InterPro" id="IPR024937">
    <property type="entry name" value="Domain_X"/>
</dbReference>
<dbReference type="GO" id="GO:0009507">
    <property type="term" value="C:chloroplast"/>
    <property type="evidence" value="ECO:0007669"/>
    <property type="project" value="UniProtKB-SubCell"/>
</dbReference>
<accession>A0A7D3QDD8</accession>
<dbReference type="PANTHER" id="PTHR34811:SF1">
    <property type="entry name" value="MATURASE K"/>
    <property type="match status" value="1"/>
</dbReference>
<evidence type="ECO:0000256" key="6">
    <source>
        <dbReference type="HAMAP-Rule" id="MF_01390"/>
    </source>
</evidence>
<evidence type="ECO:0000256" key="1">
    <source>
        <dbReference type="ARBA" id="ARBA00006621"/>
    </source>
</evidence>
<reference evidence="10" key="1">
    <citation type="submission" date="2020-04" db="EMBL/GenBank/DDBJ databases">
        <title>Complete chloroplast genome of Ligusticum delavayi.</title>
        <authorList>
            <person name="Ren T."/>
        </authorList>
    </citation>
    <scope>NUCLEOTIDE SEQUENCE</scope>
</reference>
<proteinExistence type="inferred from homology"/>
<keyword evidence="3 6" id="KW-0507">mRNA processing</keyword>
<evidence type="ECO:0000256" key="7">
    <source>
        <dbReference type="RuleBase" id="RU004226"/>
    </source>
</evidence>
<dbReference type="GO" id="GO:0008380">
    <property type="term" value="P:RNA splicing"/>
    <property type="evidence" value="ECO:0007669"/>
    <property type="project" value="UniProtKB-UniRule"/>
</dbReference>
<evidence type="ECO:0000313" key="10">
    <source>
        <dbReference type="EMBL" id="QKE48491.1"/>
    </source>
</evidence>
<keyword evidence="7 10" id="KW-0150">Chloroplast</keyword>
<evidence type="ECO:0000256" key="4">
    <source>
        <dbReference type="ARBA" id="ARBA00022694"/>
    </source>
</evidence>
<dbReference type="GO" id="GO:0006397">
    <property type="term" value="P:mRNA processing"/>
    <property type="evidence" value="ECO:0007669"/>
    <property type="project" value="UniProtKB-KW"/>
</dbReference>
<dbReference type="Pfam" id="PF01824">
    <property type="entry name" value="MatK_N"/>
    <property type="match status" value="1"/>
</dbReference>
<dbReference type="HAMAP" id="MF_01390">
    <property type="entry name" value="MatK"/>
    <property type="match status" value="1"/>
</dbReference>
<evidence type="ECO:0000259" key="8">
    <source>
        <dbReference type="Pfam" id="PF01348"/>
    </source>
</evidence>
<name>A0A7D3QDD8_9APIA</name>
<evidence type="ECO:0000259" key="9">
    <source>
        <dbReference type="Pfam" id="PF01824"/>
    </source>
</evidence>
<comment type="similarity">
    <text evidence="1 6">Belongs to the intron maturase 2 family. MatK subfamily.</text>
</comment>
<dbReference type="RefSeq" id="YP_009866190.1">
    <property type="nucleotide sequence ID" value="NC_049052.1"/>
</dbReference>
<dbReference type="EMBL" id="MT409613">
    <property type="protein sequence ID" value="QKE48491.1"/>
    <property type="molecule type" value="Genomic_DNA"/>
</dbReference>
<organism evidence="10">
    <name type="scientific">Hymenidium delavayi</name>
    <dbReference type="NCBI Taxonomy" id="496671"/>
    <lineage>
        <taxon>Eukaryota</taxon>
        <taxon>Viridiplantae</taxon>
        <taxon>Streptophyta</taxon>
        <taxon>Embryophyta</taxon>
        <taxon>Tracheophyta</taxon>
        <taxon>Spermatophyta</taxon>
        <taxon>Magnoliopsida</taxon>
        <taxon>eudicotyledons</taxon>
        <taxon>Gunneridae</taxon>
        <taxon>Pentapetalae</taxon>
        <taxon>asterids</taxon>
        <taxon>campanulids</taxon>
        <taxon>Apiales</taxon>
        <taxon>Apiaceae</taxon>
        <taxon>Apioideae</taxon>
        <taxon>Pleurospermeae</taxon>
        <taxon>Hymenidium</taxon>
    </lineage>
</organism>
<feature type="domain" description="Maturase MatK N-terminal" evidence="9">
    <location>
        <begin position="64"/>
        <end position="395"/>
    </location>
</feature>
<geneLocation type="chloroplast" evidence="10"/>
<dbReference type="GO" id="GO:0003723">
    <property type="term" value="F:RNA binding"/>
    <property type="evidence" value="ECO:0007669"/>
    <property type="project" value="UniProtKB-KW"/>
</dbReference>
<gene>
    <name evidence="6 10" type="primary">matK</name>
</gene>
<dbReference type="InterPro" id="IPR024942">
    <property type="entry name" value="Maturase_MatK_N"/>
</dbReference>
<dbReference type="AlphaFoldDB" id="A0A7D3QDD8"/>
<protein>
    <recommendedName>
        <fullName evidence="6">Maturase K</fullName>
    </recommendedName>
    <alternativeName>
        <fullName evidence="6">Intron maturase</fullName>
    </alternativeName>
</protein>
<dbReference type="PANTHER" id="PTHR34811">
    <property type="entry name" value="MATURASE K"/>
    <property type="match status" value="1"/>
</dbReference>
<dbReference type="GO" id="GO:0008033">
    <property type="term" value="P:tRNA processing"/>
    <property type="evidence" value="ECO:0007669"/>
    <property type="project" value="UniProtKB-KW"/>
</dbReference>
<sequence length="574" mass="68117">MLSYTNINFSFKWKREGRESVDKFTCIRGIYSFITRIPRFDCIALCFIDNPQNPLPLVQLEFQMEEFQRYLKLNRSQQHYFLYPLIFQEYIYALAHDHGLNRNRSIFLENAGYNKFSLLIVKRAIERMYQYEQKHLILFANDFNQNIFFGRNKNFYFQIISEGFAVIVEIPFYLRLLSSLERKGIKSHNLRSIHSIFPFLEDNFSHLIFVLEILIPYPAHLEILIQTLRYWVKDASSLHLLRFFLHEYRSWNTPNKASSFFSKRNQRFFFVLYNSHLCEYESIFVFLRNQSSHLCSTSFGTLLERIYFYGKLEHLVLVEAFAKAFQANLWLFKDPFMHYVRYQGKSILASKGTPLLMKKWTYYFVNLWKCLFYLWSQPGRICINQLYNNSLALLGYISSARLNPSMVRSQMLENAFIIDNPINKFDTLVPIVPLVGSLAKAKFCNVLGHPISKAVWTDLSDSDIVVRFGRICRNLSHYFSGSSQKKSLYRIKYILRLSCARTLARKHKSTVRAFFKKSGSGLLEEFFTAEEQVLYLTFPRASSTSQRFYRRRIWYLDIICINYFASHELNDSLV</sequence>
<comment type="function">
    <text evidence="6 7">Usually encoded in the trnK tRNA gene intron. Probably assists in splicing its own and other chloroplast group II introns.</text>
</comment>
<feature type="domain" description="Domain X" evidence="8">
    <location>
        <begin position="423"/>
        <end position="533"/>
    </location>
</feature>
<dbReference type="GeneID" id="55756406"/>
<evidence type="ECO:0000256" key="5">
    <source>
        <dbReference type="ARBA" id="ARBA00022884"/>
    </source>
</evidence>
<keyword evidence="4 6" id="KW-0819">tRNA processing</keyword>